<organism evidence="1 2">
    <name type="scientific">Xylella taiwanensis</name>
    <dbReference type="NCBI Taxonomy" id="1444770"/>
    <lineage>
        <taxon>Bacteria</taxon>
        <taxon>Pseudomonadati</taxon>
        <taxon>Pseudomonadota</taxon>
        <taxon>Gammaproteobacteria</taxon>
        <taxon>Lysobacterales</taxon>
        <taxon>Lysobacteraceae</taxon>
        <taxon>Xylella</taxon>
    </lineage>
</organism>
<evidence type="ECO:0000313" key="1">
    <source>
        <dbReference type="EMBL" id="EWS77051.1"/>
    </source>
</evidence>
<dbReference type="Proteomes" id="UP000020406">
    <property type="component" value="Unassembled WGS sequence"/>
</dbReference>
<name>Z9JGY4_9GAMM</name>
<dbReference type="RefSeq" id="WP_152536666.1">
    <property type="nucleotide sequence ID" value="NZ_JAJPPT010000001.1"/>
</dbReference>
<evidence type="ECO:0000313" key="2">
    <source>
        <dbReference type="Proteomes" id="UP000020406"/>
    </source>
</evidence>
<accession>Z9JGY4</accession>
<gene>
    <name evidence="1" type="ORF">AF72_12895</name>
</gene>
<reference evidence="1 2" key="1">
    <citation type="journal article" date="2014" name="Genome Announc.">
        <title>Draft Genome Sequence of Xylella fastidiosa Pear Leaf Scorch Strain in Taiwan.</title>
        <authorList>
            <person name="Su C.C."/>
            <person name="Deng W.L."/>
            <person name="Jan F.J."/>
            <person name="Chang C.J."/>
            <person name="Huang H."/>
            <person name="Chen J."/>
        </authorList>
    </citation>
    <scope>NUCLEOTIDE SEQUENCE [LARGE SCALE GENOMIC DNA]</scope>
    <source>
        <strain evidence="1 2">PLS229</strain>
    </source>
</reference>
<protein>
    <submittedName>
        <fullName evidence="1">Uncharacterized protein</fullName>
    </submittedName>
</protein>
<dbReference type="AlphaFoldDB" id="Z9JGY4"/>
<dbReference type="EMBL" id="JDSQ01000036">
    <property type="protein sequence ID" value="EWS77051.1"/>
    <property type="molecule type" value="Genomic_DNA"/>
</dbReference>
<proteinExistence type="predicted"/>
<sequence length="95" mass="10810">MKYLHPSERCLFDVCGVLEWLKVGIRESVCGFERQVYLVLAIWALGLKAGAGPVELRRSIVVIVSQALLALHWIAWMLRSRVYVMPQDVAVIEWG</sequence>
<comment type="caution">
    <text evidence="1">The sequence shown here is derived from an EMBL/GenBank/DDBJ whole genome shotgun (WGS) entry which is preliminary data.</text>
</comment>